<dbReference type="PROSITE" id="PS51910">
    <property type="entry name" value="GH18_2"/>
    <property type="match status" value="1"/>
</dbReference>
<dbReference type="OrthoDB" id="73875at2759"/>
<dbReference type="InterPro" id="IPR011583">
    <property type="entry name" value="Chitinase_II/V-like_cat"/>
</dbReference>
<evidence type="ECO:0000313" key="5">
    <source>
        <dbReference type="Proteomes" id="UP000293360"/>
    </source>
</evidence>
<feature type="signal peptide" evidence="2">
    <location>
        <begin position="1"/>
        <end position="27"/>
    </location>
</feature>
<dbReference type="Gene3D" id="3.20.20.80">
    <property type="entry name" value="Glycosidases"/>
    <property type="match status" value="1"/>
</dbReference>
<dbReference type="STRING" id="155417.A0A4Q4TEV4"/>
<gene>
    <name evidence="4" type="ORF">DL764_004039</name>
</gene>
<dbReference type="Pfam" id="PF00704">
    <property type="entry name" value="Glyco_hydro_18"/>
    <property type="match status" value="1"/>
</dbReference>
<organism evidence="4 5">
    <name type="scientific">Monosporascus ibericus</name>
    <dbReference type="NCBI Taxonomy" id="155417"/>
    <lineage>
        <taxon>Eukaryota</taxon>
        <taxon>Fungi</taxon>
        <taxon>Dikarya</taxon>
        <taxon>Ascomycota</taxon>
        <taxon>Pezizomycotina</taxon>
        <taxon>Sordariomycetes</taxon>
        <taxon>Xylariomycetidae</taxon>
        <taxon>Xylariales</taxon>
        <taxon>Xylariales incertae sedis</taxon>
        <taxon>Monosporascus</taxon>
    </lineage>
</organism>
<evidence type="ECO:0000256" key="2">
    <source>
        <dbReference type="SAM" id="SignalP"/>
    </source>
</evidence>
<dbReference type="EMBL" id="QJNU01000182">
    <property type="protein sequence ID" value="RYP05078.1"/>
    <property type="molecule type" value="Genomic_DNA"/>
</dbReference>
<dbReference type="GO" id="GO:0006032">
    <property type="term" value="P:chitin catabolic process"/>
    <property type="evidence" value="ECO:0007669"/>
    <property type="project" value="TreeGrafter"/>
</dbReference>
<dbReference type="GO" id="GO:0005576">
    <property type="term" value="C:extracellular region"/>
    <property type="evidence" value="ECO:0007669"/>
    <property type="project" value="TreeGrafter"/>
</dbReference>
<dbReference type="EC" id="3.2.1.14" evidence="1"/>
<dbReference type="PANTHER" id="PTHR11177">
    <property type="entry name" value="CHITINASE"/>
    <property type="match status" value="1"/>
</dbReference>
<dbReference type="GO" id="GO:0008061">
    <property type="term" value="F:chitin binding"/>
    <property type="evidence" value="ECO:0007669"/>
    <property type="project" value="InterPro"/>
</dbReference>
<evidence type="ECO:0000259" key="3">
    <source>
        <dbReference type="PROSITE" id="PS51910"/>
    </source>
</evidence>
<evidence type="ECO:0000313" key="4">
    <source>
        <dbReference type="EMBL" id="RYP05078.1"/>
    </source>
</evidence>
<name>A0A4Q4TEV4_9PEZI</name>
<sequence length="391" mass="43477">MNILGRQALVLWAFWTLAMLLVSATTAQLRNIMYFCGQHPTVPDSLLNSPVTHVIMAFMNSSIFNREDPSSDWPLFMTVKETRAQFVPGTKIMVAIGGWGDTAGFSFAAATDEGRRRWARNVAAMLRDTGADGVDIDWEYPGGNGEDYKQVPNEHKAWEIGAYPLLVAEIRMAIGHDKLISVAVPGLPRDMLPFTAETLPTIMESVDFLNVMTYEMMNRRDTITKHHAGKVASRESLNNYIKNGVRPGDLNLGFAFYTKFYRTEHYTCLQSPIGCSTLLMEDPKTGVDMGRTGAFAWVDEVPAEIQVSFSKALREGQYDEVGGGYYYWDADQDLWWSHETPASIEDKFGLVRELGLGGVFAWELGADGPEYSRLAVLNAAVGGSRGKKDEL</sequence>
<dbReference type="SMART" id="SM00636">
    <property type="entry name" value="Glyco_18"/>
    <property type="match status" value="1"/>
</dbReference>
<dbReference type="FunFam" id="3.20.20.80:FF:000159">
    <property type="entry name" value="Class V chitinase, putative"/>
    <property type="match status" value="1"/>
</dbReference>
<proteinExistence type="predicted"/>
<comment type="caution">
    <text evidence="4">The sequence shown here is derived from an EMBL/GenBank/DDBJ whole genome shotgun (WGS) entry which is preliminary data.</text>
</comment>
<dbReference type="PANTHER" id="PTHR11177:SF378">
    <property type="entry name" value="CHITINASE"/>
    <property type="match status" value="1"/>
</dbReference>
<feature type="domain" description="GH18" evidence="3">
    <location>
        <begin position="29"/>
        <end position="384"/>
    </location>
</feature>
<keyword evidence="2" id="KW-0732">Signal</keyword>
<dbReference type="InterPro" id="IPR050314">
    <property type="entry name" value="Glycosyl_Hydrlase_18"/>
</dbReference>
<accession>A0A4Q4TEV4</accession>
<dbReference type="GO" id="GO:0008843">
    <property type="term" value="F:endochitinase activity"/>
    <property type="evidence" value="ECO:0007669"/>
    <property type="project" value="UniProtKB-EC"/>
</dbReference>
<dbReference type="InterPro" id="IPR017853">
    <property type="entry name" value="GH"/>
</dbReference>
<dbReference type="Proteomes" id="UP000293360">
    <property type="component" value="Unassembled WGS sequence"/>
</dbReference>
<dbReference type="SUPFAM" id="SSF51445">
    <property type="entry name" value="(Trans)glycosidases"/>
    <property type="match status" value="1"/>
</dbReference>
<reference evidence="4 5" key="1">
    <citation type="submission" date="2018-06" db="EMBL/GenBank/DDBJ databases">
        <title>Complete Genomes of Monosporascus.</title>
        <authorList>
            <person name="Robinson A.J."/>
            <person name="Natvig D.O."/>
        </authorList>
    </citation>
    <scope>NUCLEOTIDE SEQUENCE [LARGE SCALE GENOMIC DNA]</scope>
    <source>
        <strain evidence="4 5">CBS 110550</strain>
    </source>
</reference>
<keyword evidence="5" id="KW-1185">Reference proteome</keyword>
<feature type="chain" id="PRO_5020484609" description="chitinase" evidence="2">
    <location>
        <begin position="28"/>
        <end position="391"/>
    </location>
</feature>
<protein>
    <recommendedName>
        <fullName evidence="1">chitinase</fullName>
        <ecNumber evidence="1">3.2.1.14</ecNumber>
    </recommendedName>
</protein>
<dbReference type="GO" id="GO:0005975">
    <property type="term" value="P:carbohydrate metabolic process"/>
    <property type="evidence" value="ECO:0007669"/>
    <property type="project" value="InterPro"/>
</dbReference>
<dbReference type="InterPro" id="IPR001223">
    <property type="entry name" value="Glyco_hydro18_cat"/>
</dbReference>
<evidence type="ECO:0000256" key="1">
    <source>
        <dbReference type="ARBA" id="ARBA00012729"/>
    </source>
</evidence>
<dbReference type="AlphaFoldDB" id="A0A4Q4TEV4"/>